<dbReference type="GO" id="GO:0006950">
    <property type="term" value="P:response to stress"/>
    <property type="evidence" value="ECO:0007669"/>
    <property type="project" value="TreeGrafter"/>
</dbReference>
<dbReference type="SUPFAM" id="SSF46785">
    <property type="entry name" value="Winged helix' DNA-binding domain"/>
    <property type="match status" value="1"/>
</dbReference>
<dbReference type="GO" id="GO:0003677">
    <property type="term" value="F:DNA binding"/>
    <property type="evidence" value="ECO:0007669"/>
    <property type="project" value="UniProtKB-KW"/>
</dbReference>
<dbReference type="InterPro" id="IPR000835">
    <property type="entry name" value="HTH_MarR-typ"/>
</dbReference>
<dbReference type="Gene3D" id="1.10.10.10">
    <property type="entry name" value="Winged helix-like DNA-binding domain superfamily/Winged helix DNA-binding domain"/>
    <property type="match status" value="1"/>
</dbReference>
<dbReference type="PRINTS" id="PR00598">
    <property type="entry name" value="HTHMARR"/>
</dbReference>
<dbReference type="STRING" id="121821.GCA_001870675_00309"/>
<dbReference type="AlphaFoldDB" id="A0A2W7QB77"/>
<dbReference type="OrthoDB" id="8906692at2"/>
<name>A0A2W7QB77_9RHOB</name>
<evidence type="ECO:0000313" key="2">
    <source>
        <dbReference type="EMBL" id="PZX45958.1"/>
    </source>
</evidence>
<dbReference type="GO" id="GO:0003700">
    <property type="term" value="F:DNA-binding transcription factor activity"/>
    <property type="evidence" value="ECO:0007669"/>
    <property type="project" value="InterPro"/>
</dbReference>
<dbReference type="PROSITE" id="PS50995">
    <property type="entry name" value="HTH_MARR_2"/>
    <property type="match status" value="1"/>
</dbReference>
<dbReference type="RefSeq" id="WP_071468169.1">
    <property type="nucleotide sequence ID" value="NZ_MEHT01000001.1"/>
</dbReference>
<accession>A0A2W7QB77</accession>
<sequence>MRDAPEDGFDLECFLPYLLNQAAEASSRSFAAVYRQDFGMSRTQWRVMANLGKFGGMTASEICQISHIEKTKVSRAVGQLQDMGYLARSRATDDKRRENLSLTEAGQAVFRQLGARGLAYQAQLAAALGADRLAQLEAMLQQVRALHTDTVQHG</sequence>
<dbReference type="Proteomes" id="UP000249364">
    <property type="component" value="Unassembled WGS sequence"/>
</dbReference>
<proteinExistence type="predicted"/>
<organism evidence="2 3">
    <name type="scientific">Roseinatronobacter thiooxidans</name>
    <dbReference type="NCBI Taxonomy" id="121821"/>
    <lineage>
        <taxon>Bacteria</taxon>
        <taxon>Pseudomonadati</taxon>
        <taxon>Pseudomonadota</taxon>
        <taxon>Alphaproteobacteria</taxon>
        <taxon>Rhodobacterales</taxon>
        <taxon>Paracoccaceae</taxon>
        <taxon>Roseinatronobacter</taxon>
    </lineage>
</organism>
<dbReference type="Pfam" id="PF12802">
    <property type="entry name" value="MarR_2"/>
    <property type="match status" value="1"/>
</dbReference>
<evidence type="ECO:0000313" key="3">
    <source>
        <dbReference type="Proteomes" id="UP000249364"/>
    </source>
</evidence>
<dbReference type="EMBL" id="QKZQ01000005">
    <property type="protein sequence ID" value="PZX45958.1"/>
    <property type="molecule type" value="Genomic_DNA"/>
</dbReference>
<gene>
    <name evidence="2" type="ORF">LY56_01521</name>
</gene>
<comment type="caution">
    <text evidence="2">The sequence shown here is derived from an EMBL/GenBank/DDBJ whole genome shotgun (WGS) entry which is preliminary data.</text>
</comment>
<dbReference type="PANTHER" id="PTHR33164:SF57">
    <property type="entry name" value="MARR-FAMILY TRANSCRIPTIONAL REGULATOR"/>
    <property type="match status" value="1"/>
</dbReference>
<dbReference type="InterPro" id="IPR036388">
    <property type="entry name" value="WH-like_DNA-bd_sf"/>
</dbReference>
<dbReference type="InterPro" id="IPR039422">
    <property type="entry name" value="MarR/SlyA-like"/>
</dbReference>
<dbReference type="PANTHER" id="PTHR33164">
    <property type="entry name" value="TRANSCRIPTIONAL REGULATOR, MARR FAMILY"/>
    <property type="match status" value="1"/>
</dbReference>
<dbReference type="InterPro" id="IPR036390">
    <property type="entry name" value="WH_DNA-bd_sf"/>
</dbReference>
<evidence type="ECO:0000259" key="1">
    <source>
        <dbReference type="PROSITE" id="PS50995"/>
    </source>
</evidence>
<protein>
    <submittedName>
        <fullName evidence="2">DNA-binding MarR family transcriptional regulator</fullName>
    </submittedName>
</protein>
<keyword evidence="3" id="KW-1185">Reference proteome</keyword>
<reference evidence="2 3" key="1">
    <citation type="submission" date="2018-06" db="EMBL/GenBank/DDBJ databases">
        <title>Genomic Encyclopedia of Archaeal and Bacterial Type Strains, Phase II (KMG-II): from individual species to whole genera.</title>
        <authorList>
            <person name="Goeker M."/>
        </authorList>
    </citation>
    <scope>NUCLEOTIDE SEQUENCE [LARGE SCALE GENOMIC DNA]</scope>
    <source>
        <strain evidence="2 3">DSM 13087</strain>
    </source>
</reference>
<feature type="domain" description="HTH marR-type" evidence="1">
    <location>
        <begin position="12"/>
        <end position="145"/>
    </location>
</feature>
<dbReference type="SMART" id="SM00347">
    <property type="entry name" value="HTH_MARR"/>
    <property type="match status" value="1"/>
</dbReference>
<keyword evidence="2" id="KW-0238">DNA-binding</keyword>